<dbReference type="GO" id="GO:0032543">
    <property type="term" value="P:mitochondrial translation"/>
    <property type="evidence" value="ECO:0007669"/>
    <property type="project" value="TreeGrafter"/>
</dbReference>
<dbReference type="Pfam" id="PF00133">
    <property type="entry name" value="tRNA-synt_1"/>
    <property type="match status" value="1"/>
</dbReference>
<dbReference type="InterPro" id="IPR001412">
    <property type="entry name" value="aa-tRNA-synth_I_CS"/>
</dbReference>
<dbReference type="Gene3D" id="3.90.740.10">
    <property type="entry name" value="Valyl/Leucyl/Isoleucyl-tRNA synthetase, editing domain"/>
    <property type="match status" value="1"/>
</dbReference>
<dbReference type="GO" id="GO:0006428">
    <property type="term" value="P:isoleucyl-tRNA aminoacylation"/>
    <property type="evidence" value="ECO:0007669"/>
    <property type="project" value="InterPro"/>
</dbReference>
<dbReference type="PANTHER" id="PTHR42765:SF1">
    <property type="entry name" value="ISOLEUCINE--TRNA LIGASE, MITOCHONDRIAL"/>
    <property type="match status" value="1"/>
</dbReference>
<dbReference type="Pfam" id="PF08264">
    <property type="entry name" value="Anticodon_1"/>
    <property type="match status" value="1"/>
</dbReference>
<accession>A0AAV9N5P5</accession>
<dbReference type="GO" id="GO:0004822">
    <property type="term" value="F:isoleucine-tRNA ligase activity"/>
    <property type="evidence" value="ECO:0007669"/>
    <property type="project" value="UniProtKB-EC"/>
</dbReference>
<sequence>MPQVKKNKFHQLNRHLHVPFRFDDIFRLERASKVASGVMNQAAKDAAKDAAKYLKSTLRLPSSKFPPRPPPADLARLLPKCTDELYAWQRQERPASNPFVLHDGPPYANGDLHVGHALNKIVKDIICRSKLAEGKRISYTPGWDCHGLPIELKALEASGWERGQGIDPVKIRKAARKFAYKAVEKQMAGFRSWGVMGDWANHWTTMQRDFELRQLAVFQAMAEHGLIYRKNKPVYWSPSSGTALAEAELEYQEDHVSTAAFVKFRLAAAIPGVEGPVYLLIWTTTPWTVPANQAIAIHEGLDYSLIRSPSNGLLVVASSRIEYMKSILSEHLDVVSERVSPDLLLKATYSGLAAFGSDAENRPIIHADFVSAESGTGLVHCAPGHGMEDYEALQPWIRSGVVTVKAPVDNGGRFDENASPLDPTVLKGQEVFKVGNQTVLDLLAANKVLAHSHSFKHKYPIDWRTKEPVMIRATAQWFTDISKIKSDTLQALEPVKFVPESGRSRLRAFVENRSEWCISRQRSWGVPIPAIYHKTTGEAVIDRGSIQHIISTIKDRGIDAWWSDAPDDPAWIAPGLNPADYVRGADTMDVWFDSGTSWTSMLDPSSPPTKPLADVNVEGTDQHRGWFQSSLLTHIAYQKSMYPDATNSYAPFQTLATHGFTLDAQGKKMSKSLGNVIAPMEIILGMNSGPKVVASKSSKKPREYHPLGPDALRLWVASSDWTKDVVISETVVKTIHASLDKYRVTMKLLLGLLEDFTLDKAVPYEDLSFFDQVALLQLHRVSSTVQKAYPSFEFHRAVTAINRWVATDLSGFYFEGIKDVLYCDSPTSARRRSAQTTLHYILSHFQEMLAPVAPLLVEESWAHTPEEYKSKLEHPLKRIWAEPPLEWQNQGLSDLLPSIIAINTGVKAAQEKARSEKLMGQSLASDVVVYLQPEIDVSQIPDESWKEMFVVSGVEVVRDNEFRTLSEAADKTSGAQWAHSSHIELPVDNVVGTAVVRSPDGKRCARCWKYVVKSAVSTPTVAEVVPSDDAGKPGLPLCGRCTNTVAEFEK</sequence>
<comment type="similarity">
    <text evidence="2 12">Belongs to the class-I aminoacyl-tRNA synthetase family.</text>
</comment>
<dbReference type="FunFam" id="3.40.50.620:FF:000111">
    <property type="entry name" value="Mitochondrial isoleucyl-tRNA synthetase"/>
    <property type="match status" value="1"/>
</dbReference>
<evidence type="ECO:0000313" key="16">
    <source>
        <dbReference type="Proteomes" id="UP001358417"/>
    </source>
</evidence>
<feature type="domain" description="Aminoacyl-tRNA synthetase class Ia" evidence="13">
    <location>
        <begin position="84"/>
        <end position="727"/>
    </location>
</feature>
<evidence type="ECO:0000256" key="6">
    <source>
        <dbReference type="ARBA" id="ARBA00022840"/>
    </source>
</evidence>
<dbReference type="EMBL" id="JAVRRD010000019">
    <property type="protein sequence ID" value="KAK5049433.1"/>
    <property type="molecule type" value="Genomic_DNA"/>
</dbReference>
<comment type="subcellular location">
    <subcellularLocation>
        <location evidence="1">Mitochondrion</location>
    </subcellularLocation>
</comment>
<keyword evidence="4 12" id="KW-0436">Ligase</keyword>
<dbReference type="Gene3D" id="1.10.10.830">
    <property type="entry name" value="Ile-tRNA synthetase CP2 domain-like"/>
    <property type="match status" value="1"/>
</dbReference>
<keyword evidence="16" id="KW-1185">Reference proteome</keyword>
<evidence type="ECO:0000313" key="15">
    <source>
        <dbReference type="EMBL" id="KAK5049433.1"/>
    </source>
</evidence>
<evidence type="ECO:0000256" key="3">
    <source>
        <dbReference type="ARBA" id="ARBA00013165"/>
    </source>
</evidence>
<dbReference type="PANTHER" id="PTHR42765">
    <property type="entry name" value="SOLEUCYL-TRNA SYNTHETASE"/>
    <property type="match status" value="1"/>
</dbReference>
<dbReference type="InterPro" id="IPR050081">
    <property type="entry name" value="Ile-tRNA_ligase"/>
</dbReference>
<feature type="domain" description="Methionyl/Valyl/Leucyl/Isoleucyl-tRNA synthetase anticodon-binding" evidence="14">
    <location>
        <begin position="771"/>
        <end position="917"/>
    </location>
</feature>
<evidence type="ECO:0000259" key="13">
    <source>
        <dbReference type="Pfam" id="PF00133"/>
    </source>
</evidence>
<dbReference type="PROSITE" id="PS00178">
    <property type="entry name" value="AA_TRNA_LIGASE_I"/>
    <property type="match status" value="1"/>
</dbReference>
<evidence type="ECO:0000256" key="12">
    <source>
        <dbReference type="RuleBase" id="RU363035"/>
    </source>
</evidence>
<evidence type="ECO:0000256" key="4">
    <source>
        <dbReference type="ARBA" id="ARBA00022598"/>
    </source>
</evidence>
<evidence type="ECO:0000256" key="8">
    <source>
        <dbReference type="ARBA" id="ARBA00023146"/>
    </source>
</evidence>
<dbReference type="InterPro" id="IPR014729">
    <property type="entry name" value="Rossmann-like_a/b/a_fold"/>
</dbReference>
<keyword evidence="7 12" id="KW-0648">Protein biosynthesis</keyword>
<dbReference type="GO" id="GO:0002161">
    <property type="term" value="F:aminoacyl-tRNA deacylase activity"/>
    <property type="evidence" value="ECO:0007669"/>
    <property type="project" value="InterPro"/>
</dbReference>
<keyword evidence="5 12" id="KW-0547">Nucleotide-binding</keyword>
<reference evidence="15 16" key="1">
    <citation type="submission" date="2023-08" db="EMBL/GenBank/DDBJ databases">
        <title>Black Yeasts Isolated from many extreme environments.</title>
        <authorList>
            <person name="Coleine C."/>
            <person name="Stajich J.E."/>
            <person name="Selbmann L."/>
        </authorList>
    </citation>
    <scope>NUCLEOTIDE SEQUENCE [LARGE SCALE GENOMIC DNA]</scope>
    <source>
        <strain evidence="15 16">CCFEE 5792</strain>
    </source>
</reference>
<dbReference type="AlphaFoldDB" id="A0AAV9N5P5"/>
<comment type="catalytic activity">
    <reaction evidence="10">
        <text>tRNA(Ile) + L-isoleucine + ATP = L-isoleucyl-tRNA(Ile) + AMP + diphosphate</text>
        <dbReference type="Rhea" id="RHEA:11060"/>
        <dbReference type="Rhea" id="RHEA-COMP:9666"/>
        <dbReference type="Rhea" id="RHEA-COMP:9695"/>
        <dbReference type="ChEBI" id="CHEBI:30616"/>
        <dbReference type="ChEBI" id="CHEBI:33019"/>
        <dbReference type="ChEBI" id="CHEBI:58045"/>
        <dbReference type="ChEBI" id="CHEBI:78442"/>
        <dbReference type="ChEBI" id="CHEBI:78528"/>
        <dbReference type="ChEBI" id="CHEBI:456215"/>
        <dbReference type="EC" id="6.1.1.5"/>
    </reaction>
</comment>
<dbReference type="Proteomes" id="UP001358417">
    <property type="component" value="Unassembled WGS sequence"/>
</dbReference>
<dbReference type="InterPro" id="IPR002301">
    <property type="entry name" value="Ile-tRNA-ligase"/>
</dbReference>
<dbReference type="SUPFAM" id="SSF47323">
    <property type="entry name" value="Anticodon-binding domain of a subclass of class I aminoacyl-tRNA synthetases"/>
    <property type="match status" value="1"/>
</dbReference>
<dbReference type="GO" id="GO:0005524">
    <property type="term" value="F:ATP binding"/>
    <property type="evidence" value="ECO:0007669"/>
    <property type="project" value="UniProtKB-KW"/>
</dbReference>
<evidence type="ECO:0000256" key="7">
    <source>
        <dbReference type="ARBA" id="ARBA00022917"/>
    </source>
</evidence>
<evidence type="ECO:0000256" key="10">
    <source>
        <dbReference type="ARBA" id="ARBA00048359"/>
    </source>
</evidence>
<organism evidence="15 16">
    <name type="scientific">Exophiala bonariae</name>
    <dbReference type="NCBI Taxonomy" id="1690606"/>
    <lineage>
        <taxon>Eukaryota</taxon>
        <taxon>Fungi</taxon>
        <taxon>Dikarya</taxon>
        <taxon>Ascomycota</taxon>
        <taxon>Pezizomycotina</taxon>
        <taxon>Eurotiomycetes</taxon>
        <taxon>Chaetothyriomycetidae</taxon>
        <taxon>Chaetothyriales</taxon>
        <taxon>Herpotrichiellaceae</taxon>
        <taxon>Exophiala</taxon>
    </lineage>
</organism>
<dbReference type="SUPFAM" id="SSF52374">
    <property type="entry name" value="Nucleotidylyl transferase"/>
    <property type="match status" value="1"/>
</dbReference>
<dbReference type="GO" id="GO:0000049">
    <property type="term" value="F:tRNA binding"/>
    <property type="evidence" value="ECO:0007669"/>
    <property type="project" value="InterPro"/>
</dbReference>
<keyword evidence="8 12" id="KW-0030">Aminoacyl-tRNA synthetase</keyword>
<dbReference type="Gene3D" id="1.10.730.20">
    <property type="match status" value="1"/>
</dbReference>
<dbReference type="InterPro" id="IPR009080">
    <property type="entry name" value="tRNAsynth_Ia_anticodon-bd"/>
</dbReference>
<dbReference type="Gene3D" id="3.40.50.620">
    <property type="entry name" value="HUPs"/>
    <property type="match status" value="2"/>
</dbReference>
<gene>
    <name evidence="15" type="ORF">LTR84_004362</name>
</gene>
<evidence type="ECO:0000256" key="5">
    <source>
        <dbReference type="ARBA" id="ARBA00022741"/>
    </source>
</evidence>
<dbReference type="NCBIfam" id="TIGR00392">
    <property type="entry name" value="ileS"/>
    <property type="match status" value="1"/>
</dbReference>
<dbReference type="InterPro" id="IPR033708">
    <property type="entry name" value="Anticodon_Ile_BEm"/>
</dbReference>
<dbReference type="InterPro" id="IPR002300">
    <property type="entry name" value="aa-tRNA-synth_Ia"/>
</dbReference>
<comment type="caution">
    <text evidence="15">The sequence shown here is derived from an EMBL/GenBank/DDBJ whole genome shotgun (WGS) entry which is preliminary data.</text>
</comment>
<evidence type="ECO:0000259" key="14">
    <source>
        <dbReference type="Pfam" id="PF08264"/>
    </source>
</evidence>
<keyword evidence="6 12" id="KW-0067">ATP-binding</keyword>
<dbReference type="PRINTS" id="PR00984">
    <property type="entry name" value="TRNASYNTHILE"/>
</dbReference>
<dbReference type="GeneID" id="89972540"/>
<proteinExistence type="inferred from homology"/>
<evidence type="ECO:0000256" key="2">
    <source>
        <dbReference type="ARBA" id="ARBA00005594"/>
    </source>
</evidence>
<dbReference type="RefSeq" id="XP_064704478.1">
    <property type="nucleotide sequence ID" value="XM_064847939.1"/>
</dbReference>
<evidence type="ECO:0000256" key="1">
    <source>
        <dbReference type="ARBA" id="ARBA00004173"/>
    </source>
</evidence>
<protein>
    <recommendedName>
        <fullName evidence="11">Isoleucine--tRNA ligase, mitochondrial</fullName>
        <ecNumber evidence="3">6.1.1.5</ecNumber>
    </recommendedName>
    <alternativeName>
        <fullName evidence="9">Isoleucyl-tRNA synthetase</fullName>
    </alternativeName>
</protein>
<evidence type="ECO:0000256" key="9">
    <source>
        <dbReference type="ARBA" id="ARBA00032665"/>
    </source>
</evidence>
<evidence type="ECO:0000256" key="11">
    <source>
        <dbReference type="ARBA" id="ARBA00068280"/>
    </source>
</evidence>
<dbReference type="EC" id="6.1.1.5" evidence="3"/>
<dbReference type="InterPro" id="IPR013155">
    <property type="entry name" value="M/V/L/I-tRNA-synth_anticd-bd"/>
</dbReference>
<dbReference type="GO" id="GO:0005739">
    <property type="term" value="C:mitochondrion"/>
    <property type="evidence" value="ECO:0007669"/>
    <property type="project" value="UniProtKB-SubCell"/>
</dbReference>
<dbReference type="CDD" id="cd07960">
    <property type="entry name" value="Anticodon_Ia_Ile_BEm"/>
    <property type="match status" value="1"/>
</dbReference>
<dbReference type="InterPro" id="IPR009008">
    <property type="entry name" value="Val/Leu/Ile-tRNA-synth_edit"/>
</dbReference>
<dbReference type="SUPFAM" id="SSF50677">
    <property type="entry name" value="ValRS/IleRS/LeuRS editing domain"/>
    <property type="match status" value="1"/>
</dbReference>
<name>A0AAV9N5P5_9EURO</name>